<sequence length="495" mass="54621">MSFELACPHCKRGLRVLNESSGRQIRCPACKQIFTTPDAVEELSVPLVVDRFSATDHVRKRSKVPWPAMLMKICLQLAVIAGPFFLGYVLLTRGGLLAPKPQQRVEKRVAVREQPPVKQESRSKTPRRETPTPTPTPAQPFVREPEPPPPKKAINPFSELPDFVDLPDVSLSTPSAMFSVPEHASIELVTNDPALTLVDSSILWQTDDDAAPEAIAQLEVGNESLKLSWSESPPEDAVTALTNSLLEITASESSRAVALRAPISVEPLRFDLTDTVQRIACNLEPPPPIEFVRFELLSFGRLPIDRTKGAETYVLAPREEALLWYSTQDPIATKFVMLKRGKTAAIDVTHGFALPSGDEEILSVARGKKLRREIERLANAAENAANSIVQLKSYLSQLTSQLAQIRRTETTSILNGVKVPDSVKVAQKAMAITRTENEIAATRRNVVVAEGLIADRSRIEEELTALNRIAEFANTIDSTAVSYRFFLQVGDHEVD</sequence>
<dbReference type="Proteomes" id="UP000318437">
    <property type="component" value="Unassembled WGS sequence"/>
</dbReference>
<accession>A0A5C6D0P5</accession>
<feature type="transmembrane region" description="Helical" evidence="2">
    <location>
        <begin position="69"/>
        <end position="91"/>
    </location>
</feature>
<comment type="caution">
    <text evidence="3">The sequence shown here is derived from an EMBL/GenBank/DDBJ whole genome shotgun (WGS) entry which is preliminary data.</text>
</comment>
<dbReference type="AlphaFoldDB" id="A0A5C6D0P5"/>
<evidence type="ECO:0000256" key="2">
    <source>
        <dbReference type="SAM" id="Phobius"/>
    </source>
</evidence>
<dbReference type="EMBL" id="SJPS01000001">
    <property type="protein sequence ID" value="TWU30440.1"/>
    <property type="molecule type" value="Genomic_DNA"/>
</dbReference>
<keyword evidence="2" id="KW-0812">Transmembrane</keyword>
<organism evidence="3 4">
    <name type="scientific">Bythopirellula polymerisocia</name>
    <dbReference type="NCBI Taxonomy" id="2528003"/>
    <lineage>
        <taxon>Bacteria</taxon>
        <taxon>Pseudomonadati</taxon>
        <taxon>Planctomycetota</taxon>
        <taxon>Planctomycetia</taxon>
        <taxon>Pirellulales</taxon>
        <taxon>Lacipirellulaceae</taxon>
        <taxon>Bythopirellula</taxon>
    </lineage>
</organism>
<feature type="region of interest" description="Disordered" evidence="1">
    <location>
        <begin position="102"/>
        <end position="157"/>
    </location>
</feature>
<keyword evidence="2" id="KW-1133">Transmembrane helix</keyword>
<reference evidence="3 4" key="1">
    <citation type="submission" date="2019-02" db="EMBL/GenBank/DDBJ databases">
        <title>Deep-cultivation of Planctomycetes and their phenomic and genomic characterization uncovers novel biology.</title>
        <authorList>
            <person name="Wiegand S."/>
            <person name="Jogler M."/>
            <person name="Boedeker C."/>
            <person name="Pinto D."/>
            <person name="Vollmers J."/>
            <person name="Rivas-Marin E."/>
            <person name="Kohn T."/>
            <person name="Peeters S.H."/>
            <person name="Heuer A."/>
            <person name="Rast P."/>
            <person name="Oberbeckmann S."/>
            <person name="Bunk B."/>
            <person name="Jeske O."/>
            <person name="Meyerdierks A."/>
            <person name="Storesund J.E."/>
            <person name="Kallscheuer N."/>
            <person name="Luecker S."/>
            <person name="Lage O.M."/>
            <person name="Pohl T."/>
            <person name="Merkel B.J."/>
            <person name="Hornburger P."/>
            <person name="Mueller R.-W."/>
            <person name="Bruemmer F."/>
            <person name="Labrenz M."/>
            <person name="Spormann A.M."/>
            <person name="Op Den Camp H."/>
            <person name="Overmann J."/>
            <person name="Amann R."/>
            <person name="Jetten M.S.M."/>
            <person name="Mascher T."/>
            <person name="Medema M.H."/>
            <person name="Devos D.P."/>
            <person name="Kaster A.-K."/>
            <person name="Ovreas L."/>
            <person name="Rohde M."/>
            <person name="Galperin M.Y."/>
            <person name="Jogler C."/>
        </authorList>
    </citation>
    <scope>NUCLEOTIDE SEQUENCE [LARGE SCALE GENOMIC DNA]</scope>
    <source>
        <strain evidence="3 4">Pla144</strain>
    </source>
</reference>
<evidence type="ECO:0000313" key="4">
    <source>
        <dbReference type="Proteomes" id="UP000318437"/>
    </source>
</evidence>
<evidence type="ECO:0000313" key="3">
    <source>
        <dbReference type="EMBL" id="TWU30440.1"/>
    </source>
</evidence>
<keyword evidence="2" id="KW-0472">Membrane</keyword>
<name>A0A5C6D0P5_9BACT</name>
<evidence type="ECO:0000256" key="1">
    <source>
        <dbReference type="SAM" id="MobiDB-lite"/>
    </source>
</evidence>
<gene>
    <name evidence="3" type="ORF">Pla144_12260</name>
</gene>
<keyword evidence="4" id="KW-1185">Reference proteome</keyword>
<protein>
    <submittedName>
        <fullName evidence="3">Uncharacterized protein</fullName>
    </submittedName>
</protein>
<feature type="compositionally biased region" description="Basic and acidic residues" evidence="1">
    <location>
        <begin position="119"/>
        <end position="130"/>
    </location>
</feature>
<proteinExistence type="predicted"/>